<dbReference type="Proteomes" id="UP000789342">
    <property type="component" value="Unassembled WGS sequence"/>
</dbReference>
<feature type="region of interest" description="Disordered" evidence="1">
    <location>
        <begin position="36"/>
        <end position="91"/>
    </location>
</feature>
<keyword evidence="3" id="KW-1185">Reference proteome</keyword>
<evidence type="ECO:0000256" key="1">
    <source>
        <dbReference type="SAM" id="MobiDB-lite"/>
    </source>
</evidence>
<feature type="compositionally biased region" description="Polar residues" evidence="1">
    <location>
        <begin position="78"/>
        <end position="91"/>
    </location>
</feature>
<evidence type="ECO:0000313" key="2">
    <source>
        <dbReference type="EMBL" id="CAG8490487.1"/>
    </source>
</evidence>
<comment type="caution">
    <text evidence="2">The sequence shown here is derived from an EMBL/GenBank/DDBJ whole genome shotgun (WGS) entry which is preliminary data.</text>
</comment>
<organism evidence="2 3">
    <name type="scientific">Acaulospora morrowiae</name>
    <dbReference type="NCBI Taxonomy" id="94023"/>
    <lineage>
        <taxon>Eukaryota</taxon>
        <taxon>Fungi</taxon>
        <taxon>Fungi incertae sedis</taxon>
        <taxon>Mucoromycota</taxon>
        <taxon>Glomeromycotina</taxon>
        <taxon>Glomeromycetes</taxon>
        <taxon>Diversisporales</taxon>
        <taxon>Acaulosporaceae</taxon>
        <taxon>Acaulospora</taxon>
    </lineage>
</organism>
<proteinExistence type="predicted"/>
<name>A0A9N8WI71_9GLOM</name>
<accession>A0A9N8WI71</accession>
<gene>
    <name evidence="2" type="ORF">AMORRO_LOCUS2753</name>
</gene>
<sequence>MNRLHLAVSKSKLVHTGGTHYTIRVNKGKAMKAIPRESGQGNRTARRFTQHSGTSPGIVFVQQQKDTSRKPTQKRPHTQANKKTTSNHTIPTETLAQFITLENLYT</sequence>
<dbReference type="AlphaFoldDB" id="A0A9N8WI71"/>
<dbReference type="EMBL" id="CAJVPV010001224">
    <property type="protein sequence ID" value="CAG8490487.1"/>
    <property type="molecule type" value="Genomic_DNA"/>
</dbReference>
<protein>
    <submittedName>
        <fullName evidence="2">859_t:CDS:1</fullName>
    </submittedName>
</protein>
<reference evidence="2" key="1">
    <citation type="submission" date="2021-06" db="EMBL/GenBank/DDBJ databases">
        <authorList>
            <person name="Kallberg Y."/>
            <person name="Tangrot J."/>
            <person name="Rosling A."/>
        </authorList>
    </citation>
    <scope>NUCLEOTIDE SEQUENCE</scope>
    <source>
        <strain evidence="2">CL551</strain>
    </source>
</reference>
<evidence type="ECO:0000313" key="3">
    <source>
        <dbReference type="Proteomes" id="UP000789342"/>
    </source>
</evidence>
<feature type="compositionally biased region" description="Polar residues" evidence="1">
    <location>
        <begin position="50"/>
        <end position="65"/>
    </location>
</feature>